<dbReference type="Gene3D" id="1.20.120.430">
    <property type="entry name" value="tRNA modification GTPase MnmE domain 2"/>
    <property type="match status" value="1"/>
</dbReference>
<accession>A0A1H6HV69</accession>
<dbReference type="AlphaFoldDB" id="A0A1H6HV69"/>
<dbReference type="CDD" id="cd04164">
    <property type="entry name" value="trmE"/>
    <property type="match status" value="1"/>
</dbReference>
<feature type="binding site" evidence="10">
    <location>
        <position position="22"/>
    </location>
    <ligand>
        <name>(6S)-5-formyl-5,6,7,8-tetrahydrofolate</name>
        <dbReference type="ChEBI" id="CHEBI:57457"/>
    </ligand>
</feature>
<evidence type="ECO:0000256" key="1">
    <source>
        <dbReference type="ARBA" id="ARBA00011043"/>
    </source>
</evidence>
<keyword evidence="6 10" id="KW-0378">Hydrolase</keyword>
<feature type="domain" description="TrmE-type G" evidence="12">
    <location>
        <begin position="217"/>
        <end position="383"/>
    </location>
</feature>
<feature type="binding site" evidence="10">
    <location>
        <position position="227"/>
    </location>
    <ligand>
        <name>K(+)</name>
        <dbReference type="ChEBI" id="CHEBI:29103"/>
    </ligand>
</feature>
<dbReference type="SUPFAM" id="SSF116878">
    <property type="entry name" value="TrmE connector domain"/>
    <property type="match status" value="1"/>
</dbReference>
<dbReference type="SUPFAM" id="SSF52540">
    <property type="entry name" value="P-loop containing nucleoside triphosphate hydrolases"/>
    <property type="match status" value="1"/>
</dbReference>
<dbReference type="GO" id="GO:0042802">
    <property type="term" value="F:identical protein binding"/>
    <property type="evidence" value="ECO:0007669"/>
    <property type="project" value="UniProtKB-ARBA"/>
</dbReference>
<dbReference type="GO" id="GO:0046872">
    <property type="term" value="F:metal ion binding"/>
    <property type="evidence" value="ECO:0007669"/>
    <property type="project" value="UniProtKB-KW"/>
</dbReference>
<evidence type="ECO:0000256" key="5">
    <source>
        <dbReference type="ARBA" id="ARBA00022741"/>
    </source>
</evidence>
<dbReference type="Gene3D" id="3.40.50.300">
    <property type="entry name" value="P-loop containing nucleotide triphosphate hydrolases"/>
    <property type="match status" value="1"/>
</dbReference>
<evidence type="ECO:0000256" key="3">
    <source>
        <dbReference type="ARBA" id="ARBA00022694"/>
    </source>
</evidence>
<evidence type="ECO:0000256" key="7">
    <source>
        <dbReference type="ARBA" id="ARBA00022842"/>
    </source>
</evidence>
<feature type="binding site" evidence="10">
    <location>
        <begin position="271"/>
        <end position="274"/>
    </location>
    <ligand>
        <name>GTP</name>
        <dbReference type="ChEBI" id="CHEBI:37565"/>
    </ligand>
</feature>
<dbReference type="PRINTS" id="PR00326">
    <property type="entry name" value="GTP1OBG"/>
</dbReference>
<dbReference type="InterPro" id="IPR025867">
    <property type="entry name" value="MnmE_helical"/>
</dbReference>
<dbReference type="InterPro" id="IPR004520">
    <property type="entry name" value="GTPase_MnmE"/>
</dbReference>
<name>A0A1H6HV69_9FLAO</name>
<evidence type="ECO:0000256" key="6">
    <source>
        <dbReference type="ARBA" id="ARBA00022801"/>
    </source>
</evidence>
<dbReference type="FunFam" id="3.40.50.300:FF:001376">
    <property type="entry name" value="tRNA modification GTPase MnmE"/>
    <property type="match status" value="1"/>
</dbReference>
<dbReference type="Pfam" id="PF01926">
    <property type="entry name" value="MMR_HSR1"/>
    <property type="match status" value="1"/>
</dbReference>
<dbReference type="Proteomes" id="UP000198555">
    <property type="component" value="Unassembled WGS sequence"/>
</dbReference>
<comment type="subcellular location">
    <subcellularLocation>
        <location evidence="10">Cytoplasm</location>
    </subcellularLocation>
</comment>
<evidence type="ECO:0000313" key="13">
    <source>
        <dbReference type="EMBL" id="SEH40015.1"/>
    </source>
</evidence>
<dbReference type="InterPro" id="IPR027266">
    <property type="entry name" value="TrmE/GcvT-like"/>
</dbReference>
<evidence type="ECO:0000256" key="2">
    <source>
        <dbReference type="ARBA" id="ARBA00022490"/>
    </source>
</evidence>
<dbReference type="InterPro" id="IPR018948">
    <property type="entry name" value="GTP-bd_TrmE_N"/>
</dbReference>
<dbReference type="InterPro" id="IPR027368">
    <property type="entry name" value="MnmE_dom2"/>
</dbReference>
<feature type="binding site" evidence="10">
    <location>
        <begin position="227"/>
        <end position="232"/>
    </location>
    <ligand>
        <name>GTP</name>
        <dbReference type="ChEBI" id="CHEBI:37565"/>
    </ligand>
</feature>
<keyword evidence="5 10" id="KW-0547">Nucleotide-binding</keyword>
<evidence type="ECO:0000256" key="11">
    <source>
        <dbReference type="RuleBase" id="RU003313"/>
    </source>
</evidence>
<dbReference type="Gene3D" id="3.30.1360.120">
    <property type="entry name" value="Probable tRNA modification gtpase trme, domain 1"/>
    <property type="match status" value="1"/>
</dbReference>
<evidence type="ECO:0000259" key="12">
    <source>
        <dbReference type="PROSITE" id="PS51709"/>
    </source>
</evidence>
<dbReference type="Pfam" id="PF10396">
    <property type="entry name" value="TrmE_N"/>
    <property type="match status" value="1"/>
</dbReference>
<dbReference type="EC" id="3.6.-.-" evidence="10"/>
<dbReference type="InterPro" id="IPR027417">
    <property type="entry name" value="P-loop_NTPase"/>
</dbReference>
<dbReference type="HAMAP" id="MF_00379">
    <property type="entry name" value="GTPase_MnmE"/>
    <property type="match status" value="1"/>
</dbReference>
<comment type="function">
    <text evidence="10">Exhibits a very high intrinsic GTPase hydrolysis rate. Involved in the addition of a carboxymethylaminomethyl (cmnm) group at the wobble position (U34) of certain tRNAs, forming tRNA-cmnm(5)s(2)U34.</text>
</comment>
<dbReference type="STRING" id="420404.SAMN05421793_102148"/>
<dbReference type="InterPro" id="IPR005225">
    <property type="entry name" value="Small_GTP-bd"/>
</dbReference>
<dbReference type="PROSITE" id="PS51709">
    <property type="entry name" value="G_TRME"/>
    <property type="match status" value="1"/>
</dbReference>
<reference evidence="14" key="1">
    <citation type="submission" date="2016-10" db="EMBL/GenBank/DDBJ databases">
        <authorList>
            <person name="Varghese N."/>
            <person name="Submissions S."/>
        </authorList>
    </citation>
    <scope>NUCLEOTIDE SEQUENCE [LARGE SCALE GENOMIC DNA]</scope>
    <source>
        <strain evidence="14">DSM 19326</strain>
    </source>
</reference>
<dbReference type="GO" id="GO:0005525">
    <property type="term" value="F:GTP binding"/>
    <property type="evidence" value="ECO:0007669"/>
    <property type="project" value="UniProtKB-UniRule"/>
</dbReference>
<feature type="binding site" evidence="10">
    <location>
        <position position="251"/>
    </location>
    <ligand>
        <name>K(+)</name>
        <dbReference type="ChEBI" id="CHEBI:29103"/>
    </ligand>
</feature>
<dbReference type="NCBIfam" id="NF003661">
    <property type="entry name" value="PRK05291.1-3"/>
    <property type="match status" value="1"/>
</dbReference>
<dbReference type="RefSeq" id="WP_089767960.1">
    <property type="nucleotide sequence ID" value="NZ_FNWX01000002.1"/>
</dbReference>
<feature type="binding site" evidence="10">
    <location>
        <begin position="246"/>
        <end position="252"/>
    </location>
    <ligand>
        <name>GTP</name>
        <dbReference type="ChEBI" id="CHEBI:37565"/>
    </ligand>
</feature>
<comment type="cofactor">
    <cofactor evidence="10">
        <name>K(+)</name>
        <dbReference type="ChEBI" id="CHEBI:29103"/>
    </cofactor>
    <text evidence="10">Binds 1 potassium ion per subunit.</text>
</comment>
<keyword evidence="2 10" id="KW-0963">Cytoplasm</keyword>
<keyword evidence="4 10" id="KW-0479">Metal-binding</keyword>
<evidence type="ECO:0000256" key="4">
    <source>
        <dbReference type="ARBA" id="ARBA00022723"/>
    </source>
</evidence>
<dbReference type="GO" id="GO:0005829">
    <property type="term" value="C:cytosol"/>
    <property type="evidence" value="ECO:0007669"/>
    <property type="project" value="TreeGrafter"/>
</dbReference>
<dbReference type="GO" id="GO:0003924">
    <property type="term" value="F:GTPase activity"/>
    <property type="evidence" value="ECO:0007669"/>
    <property type="project" value="UniProtKB-UniRule"/>
</dbReference>
<comment type="caution">
    <text evidence="10">Lacks conserved residue(s) required for the propagation of feature annotation.</text>
</comment>
<feature type="binding site" evidence="10">
    <location>
        <position position="82"/>
    </location>
    <ligand>
        <name>(6S)-5-formyl-5,6,7,8-tetrahydrofolate</name>
        <dbReference type="ChEBI" id="CHEBI:57457"/>
    </ligand>
</feature>
<dbReference type="CDD" id="cd14858">
    <property type="entry name" value="TrmE_N"/>
    <property type="match status" value="1"/>
</dbReference>
<comment type="subunit">
    <text evidence="10">Homodimer. Heterotetramer of two MnmE and two MnmG subunits.</text>
</comment>
<dbReference type="Pfam" id="PF12631">
    <property type="entry name" value="MnmE_helical"/>
    <property type="match status" value="1"/>
</dbReference>
<keyword evidence="3 10" id="KW-0819">tRNA processing</keyword>
<protein>
    <recommendedName>
        <fullName evidence="10">tRNA modification GTPase MnmE</fullName>
        <ecNumber evidence="10">3.6.-.-</ecNumber>
    </recommendedName>
</protein>
<dbReference type="NCBIfam" id="TIGR00450">
    <property type="entry name" value="mnmE_trmE_thdF"/>
    <property type="match status" value="1"/>
</dbReference>
<gene>
    <name evidence="10" type="primary">mnmE</name>
    <name evidence="10" type="synonym">trmE</name>
    <name evidence="13" type="ORF">SAMN05421793_102148</name>
</gene>
<keyword evidence="9 10" id="KW-0342">GTP-binding</keyword>
<dbReference type="PANTHER" id="PTHR42714:SF2">
    <property type="entry name" value="TRNA MODIFICATION GTPASE GTPBP3, MITOCHONDRIAL"/>
    <property type="match status" value="1"/>
</dbReference>
<dbReference type="InterPro" id="IPR031168">
    <property type="entry name" value="G_TrmE"/>
</dbReference>
<feature type="binding site" evidence="10">
    <location>
        <position position="231"/>
    </location>
    <ligand>
        <name>Mg(2+)</name>
        <dbReference type="ChEBI" id="CHEBI:18420"/>
    </ligand>
</feature>
<comment type="similarity">
    <text evidence="1 10 11">Belongs to the TRAFAC class TrmE-Era-EngA-EngB-Septin-like GTPase superfamily. TrmE GTPase family.</text>
</comment>
<dbReference type="FunFam" id="3.30.1360.120:FF:000003">
    <property type="entry name" value="tRNA modification GTPase MnmE"/>
    <property type="match status" value="1"/>
</dbReference>
<organism evidence="13 14">
    <name type="scientific">Epilithonimonas hominis</name>
    <dbReference type="NCBI Taxonomy" id="420404"/>
    <lineage>
        <taxon>Bacteria</taxon>
        <taxon>Pseudomonadati</taxon>
        <taxon>Bacteroidota</taxon>
        <taxon>Flavobacteriia</taxon>
        <taxon>Flavobacteriales</taxon>
        <taxon>Weeksellaceae</taxon>
        <taxon>Chryseobacterium group</taxon>
        <taxon>Epilithonimonas</taxon>
    </lineage>
</organism>
<dbReference type="InterPro" id="IPR006073">
    <property type="entry name" value="GTP-bd"/>
</dbReference>
<feature type="binding site" evidence="10">
    <location>
        <position position="246"/>
    </location>
    <ligand>
        <name>K(+)</name>
        <dbReference type="ChEBI" id="CHEBI:29103"/>
    </ligand>
</feature>
<dbReference type="PANTHER" id="PTHR42714">
    <property type="entry name" value="TRNA MODIFICATION GTPASE GTPBP3"/>
    <property type="match status" value="1"/>
</dbReference>
<proteinExistence type="inferred from homology"/>
<keyword evidence="8 10" id="KW-0630">Potassium</keyword>
<keyword evidence="14" id="KW-1185">Reference proteome</keyword>
<dbReference type="NCBIfam" id="TIGR00231">
    <property type="entry name" value="small_GTP"/>
    <property type="match status" value="1"/>
</dbReference>
<feature type="binding site" evidence="10">
    <location>
        <position position="252"/>
    </location>
    <ligand>
        <name>Mg(2+)</name>
        <dbReference type="ChEBI" id="CHEBI:18420"/>
    </ligand>
</feature>
<keyword evidence="7 10" id="KW-0460">Magnesium</keyword>
<dbReference type="GO" id="GO:0002098">
    <property type="term" value="P:tRNA wobble uridine modification"/>
    <property type="evidence" value="ECO:0007669"/>
    <property type="project" value="TreeGrafter"/>
</dbReference>
<evidence type="ECO:0000256" key="8">
    <source>
        <dbReference type="ARBA" id="ARBA00022958"/>
    </source>
</evidence>
<sequence length="461" mass="51172">MNQDTICALATANGIGAIGIIRVSGNQSFEIVNKIFEGKNLEKVDSHTVHYGFIKDEDETIDEVMISVFHAPKTFTTENSVEISFHGSPYIGKKILEALIKNGARMAKAGEFTMRAFMNGRIDLSQAESIADLIASENEASRKVALNQLKGGISNEISFLRNDLLNFTSLIELELDFAEEDVEFADRTALKSLLYKIEDKLNSLIESFQYGNAIKNGTAVAIIGKPNAGKSTLLNALLKEERAIVSNIAGTTRDTIEEILHIKGHAFRLIDTAGLRETADEIEAIGVKKAKEKVENAEILVYLADAGTEDLSEDVEMIKSLLRDDLKLIICATKIDEVVPTQYEKLEQIFRNNISTDFDFIKISAVENQNIQDLKNELSSYVEHLKSEEGNVVITNQRHYEALRKSLNSVKQVDEAVTSQITTELLAYELRNALEHLGEISGEFTNDEVLGNIFSKFCIGK</sequence>
<dbReference type="GO" id="GO:0030488">
    <property type="term" value="P:tRNA methylation"/>
    <property type="evidence" value="ECO:0007669"/>
    <property type="project" value="TreeGrafter"/>
</dbReference>
<feature type="binding site" evidence="10">
    <location>
        <position position="248"/>
    </location>
    <ligand>
        <name>K(+)</name>
        <dbReference type="ChEBI" id="CHEBI:29103"/>
    </ligand>
</feature>
<feature type="binding site" evidence="10">
    <location>
        <position position="461"/>
    </location>
    <ligand>
        <name>(6S)-5-formyl-5,6,7,8-tetrahydrofolate</name>
        <dbReference type="ChEBI" id="CHEBI:57457"/>
    </ligand>
</feature>
<dbReference type="EMBL" id="FNWX01000002">
    <property type="protein sequence ID" value="SEH40015.1"/>
    <property type="molecule type" value="Genomic_DNA"/>
</dbReference>
<evidence type="ECO:0000256" key="10">
    <source>
        <dbReference type="HAMAP-Rule" id="MF_00379"/>
    </source>
</evidence>
<evidence type="ECO:0000256" key="9">
    <source>
        <dbReference type="ARBA" id="ARBA00023134"/>
    </source>
</evidence>
<feature type="binding site" evidence="10">
    <location>
        <position position="121"/>
    </location>
    <ligand>
        <name>(6S)-5-formyl-5,6,7,8-tetrahydrofolate</name>
        <dbReference type="ChEBI" id="CHEBI:57457"/>
    </ligand>
</feature>
<evidence type="ECO:0000313" key="14">
    <source>
        <dbReference type="Proteomes" id="UP000198555"/>
    </source>
</evidence>